<proteinExistence type="predicted"/>
<evidence type="ECO:0000313" key="2">
    <source>
        <dbReference type="EMBL" id="BAM79830.1"/>
    </source>
</evidence>
<feature type="region of interest" description="Disordered" evidence="1">
    <location>
        <begin position="121"/>
        <end position="141"/>
    </location>
</feature>
<accession>M1V505</accession>
<dbReference type="Proteomes" id="UP000007014">
    <property type="component" value="Chromosome 8"/>
</dbReference>
<reference evidence="2 3" key="1">
    <citation type="journal article" date="2004" name="Nature">
        <title>Genome sequence of the ultrasmall unicellular red alga Cyanidioschyzon merolae 10D.</title>
        <authorList>
            <person name="Matsuzaki M."/>
            <person name="Misumi O."/>
            <person name="Shin-i T."/>
            <person name="Maruyama S."/>
            <person name="Takahara M."/>
            <person name="Miyagishima S."/>
            <person name="Mori T."/>
            <person name="Nishida K."/>
            <person name="Yagisawa F."/>
            <person name="Nishida K."/>
            <person name="Yoshida Y."/>
            <person name="Nishimura Y."/>
            <person name="Nakao S."/>
            <person name="Kobayashi T."/>
            <person name="Momoyama Y."/>
            <person name="Higashiyama T."/>
            <person name="Minoda A."/>
            <person name="Sano M."/>
            <person name="Nomoto H."/>
            <person name="Oishi K."/>
            <person name="Hayashi H."/>
            <person name="Ohta F."/>
            <person name="Nishizaka S."/>
            <person name="Haga S."/>
            <person name="Miura S."/>
            <person name="Morishita T."/>
            <person name="Kabeya Y."/>
            <person name="Terasawa K."/>
            <person name="Suzuki Y."/>
            <person name="Ishii Y."/>
            <person name="Asakawa S."/>
            <person name="Takano H."/>
            <person name="Ohta N."/>
            <person name="Kuroiwa H."/>
            <person name="Tanaka K."/>
            <person name="Shimizu N."/>
            <person name="Sugano S."/>
            <person name="Sato N."/>
            <person name="Nozaki H."/>
            <person name="Ogasawara N."/>
            <person name="Kohara Y."/>
            <person name="Kuroiwa T."/>
        </authorList>
    </citation>
    <scope>NUCLEOTIDE SEQUENCE [LARGE SCALE GENOMIC DNA]</scope>
    <source>
        <strain evidence="2 3">10D</strain>
    </source>
</reference>
<reference evidence="2 3" key="2">
    <citation type="journal article" date="2007" name="BMC Biol.">
        <title>A 100%-complete sequence reveals unusually simple genomic features in the hot-spring red alga Cyanidioschyzon merolae.</title>
        <authorList>
            <person name="Nozaki H."/>
            <person name="Takano H."/>
            <person name="Misumi O."/>
            <person name="Terasawa K."/>
            <person name="Matsuzaki M."/>
            <person name="Maruyama S."/>
            <person name="Nishida K."/>
            <person name="Yagisawa F."/>
            <person name="Yoshida Y."/>
            <person name="Fujiwara T."/>
            <person name="Takio S."/>
            <person name="Tamura K."/>
            <person name="Chung S.J."/>
            <person name="Nakamura S."/>
            <person name="Kuroiwa H."/>
            <person name="Tanaka K."/>
            <person name="Sato N."/>
            <person name="Kuroiwa T."/>
        </authorList>
    </citation>
    <scope>NUCLEOTIDE SEQUENCE [LARGE SCALE GENOMIC DNA]</scope>
    <source>
        <strain evidence="2 3">10D</strain>
    </source>
</reference>
<dbReference type="GeneID" id="16993490"/>
<sequence length="290" mass="32650">MPADVDREPVSPSKGYWDEWVHECRRLERDIAQLKSFWDAPALDTHTRDPAEAVAPAADLFRQAVHLCRGLESARWLAERLPTASALSDTVTSLVQQNERFLELIARALDIEAAPVATPLSERRQAVTTPSPQERAASDAADEHRLSLWQEVAPKTPTVEDLHLASSTLAQLQLAPDESPISALTSSDSAKPGRKLNGDALESLYREKVSQFVQRQVSVNELATWWQRLRDLWASNGDTWLSADALLHQWETERTRLKLVLLALTQMEMLTSRWENNACWYALNEPARSP</sequence>
<evidence type="ECO:0000313" key="3">
    <source>
        <dbReference type="Proteomes" id="UP000007014"/>
    </source>
</evidence>
<organism evidence="2 3">
    <name type="scientific">Cyanidioschyzon merolae (strain NIES-3377 / 10D)</name>
    <name type="common">Unicellular red alga</name>
    <dbReference type="NCBI Taxonomy" id="280699"/>
    <lineage>
        <taxon>Eukaryota</taxon>
        <taxon>Rhodophyta</taxon>
        <taxon>Bangiophyceae</taxon>
        <taxon>Cyanidiales</taxon>
        <taxon>Cyanidiaceae</taxon>
        <taxon>Cyanidioschyzon</taxon>
    </lineage>
</organism>
<protein>
    <submittedName>
        <fullName evidence="2">Uncharacterized protein</fullName>
    </submittedName>
</protein>
<dbReference type="AlphaFoldDB" id="M1V505"/>
<dbReference type="OrthoDB" id="10475508at2759"/>
<dbReference type="RefSeq" id="XP_005536116.1">
    <property type="nucleotide sequence ID" value="XM_005536059.1"/>
</dbReference>
<dbReference type="EMBL" id="AP006490">
    <property type="protein sequence ID" value="BAM79830.1"/>
    <property type="molecule type" value="Genomic_DNA"/>
</dbReference>
<dbReference type="KEGG" id="cme:CYME_CMH163C"/>
<name>M1V505_CYAM1</name>
<gene>
    <name evidence="2" type="ORF">CYME_CMH163C</name>
</gene>
<keyword evidence="3" id="KW-1185">Reference proteome</keyword>
<evidence type="ECO:0000256" key="1">
    <source>
        <dbReference type="SAM" id="MobiDB-lite"/>
    </source>
</evidence>
<dbReference type="HOGENOM" id="CLU_960934_0_0_1"/>
<dbReference type="Gramene" id="CMH163CT">
    <property type="protein sequence ID" value="CMH163CT"/>
    <property type="gene ID" value="CMH163C"/>
</dbReference>